<evidence type="ECO:0000259" key="2">
    <source>
        <dbReference type="PROSITE" id="PS50966"/>
    </source>
</evidence>
<reference evidence="5" key="1">
    <citation type="submission" date="2018-06" db="EMBL/GenBank/DDBJ databases">
        <authorList>
            <person name="Zhirakovskaya E."/>
        </authorList>
    </citation>
    <scope>NUCLEOTIDE SEQUENCE</scope>
</reference>
<dbReference type="Pfam" id="PF00176">
    <property type="entry name" value="SNF2-rel_dom"/>
    <property type="match status" value="1"/>
</dbReference>
<sequence length="1100" mass="125691">MLNFKHIDIKHETDSESYSHGLKHFKQNMVSSLSINEINDYTVSLYSEVNDGESRPYEQMILIEQSYQGIDIDGQCTCTEGFNCKHVVASCLEYLSRSIPENKMKKGALDSQTLSTSMFWLNEFTDASSTSKKILGSTPTPDTTNEFISYVLSESGSALTVRILKNRTLKNGNPGKGRLISLGSIVDNYYPVQHIQPVDVEIAQIIDAQNEYTWGDHTLSIEGDLGELSLKKILSTGRSHWLSTANPALKLGQPRKLHLNWEDEKSGDKRLEIKLQPPASTLNLYPPLYFDTARYEIGSITGADFSQRQWNMLLDMPPIPTDACEEFSLHLLANCPGTPLPPPQAIDQQQVSEPAIPALFLYGDVNPDNGYRAHFMRLQFGYGQYQIPALPETQMITLIENNQYISINRDRVAEKQAAERLTSEGFLSVHSAEQDELLFLPSSGEGRIALVNCWQHFLHETLPQLEAEGWKIEKDASFELEFLQADYWDVDIESDNDWFDLRFDLEVEGQKIPLLPLIASVLNMYELDDLPEMITLPMDSVVGNNKYLQIPTDRIRPIFKTLYELYNTESLNEDGSLRLSRFDATRLAELEDSCSNELNWHGGNAMRKLGRKLKTFKGIRNVAPPRGLKATLRDYQQQGLNWLQFLREYEFNGILADDMGLGKTVQTLTHLLKEKERKRLNKPCLILAPTSLMSNWRREAEQFTPRLKVLVLQGADRREHFDKIQDHDLILSTYPLLARDQETLLAHEYYYFILDEAQVIKNPKSKAARAAREVKAEHRLCLTGTPMENHLGELWALFDFLMPGCLGEQKVFNQNFRKPIEKHGDNEQRERLVNRISPFMLRRSKSEVVKELPKKTEIIRSVALDKKQAALYESIRLSMEKKVRDAIKQKGLARSHITILDALLKLRQTCCDPKLLSLEQAKKVKSSAKMEMLMEMLPEMLEEGRRVLLFSQFTKMLAIIEEQLKKRNINYTKLTGSTTDREKVIDEFKQGKADVFLISLKAGGVGLNLTEADTVIHYDPWWNPAVENQATDRAHRIGQNKAVFVYKLITENTLEEKILLMQARKQALADGVYSKKNATKDFKLTADDLQELFAPLNNKK</sequence>
<evidence type="ECO:0000313" key="5">
    <source>
        <dbReference type="EMBL" id="VAW73573.1"/>
    </source>
</evidence>
<keyword evidence="5" id="KW-0067">ATP-binding</keyword>
<dbReference type="GO" id="GO:0004386">
    <property type="term" value="F:helicase activity"/>
    <property type="evidence" value="ECO:0007669"/>
    <property type="project" value="UniProtKB-KW"/>
</dbReference>
<dbReference type="Gene3D" id="3.40.50.300">
    <property type="entry name" value="P-loop containing nucleotide triphosphate hydrolases"/>
    <property type="match status" value="1"/>
</dbReference>
<organism evidence="5">
    <name type="scientific">hydrothermal vent metagenome</name>
    <dbReference type="NCBI Taxonomy" id="652676"/>
    <lineage>
        <taxon>unclassified sequences</taxon>
        <taxon>metagenomes</taxon>
        <taxon>ecological metagenomes</taxon>
    </lineage>
</organism>
<protein>
    <submittedName>
        <fullName evidence="5">DNA/RNA helicases, SNF2 family</fullName>
    </submittedName>
</protein>
<dbReference type="PROSITE" id="PS51194">
    <property type="entry name" value="HELICASE_CTER"/>
    <property type="match status" value="1"/>
</dbReference>
<keyword evidence="5" id="KW-0347">Helicase</keyword>
<dbReference type="GO" id="GO:0016787">
    <property type="term" value="F:hydrolase activity"/>
    <property type="evidence" value="ECO:0007669"/>
    <property type="project" value="UniProtKB-KW"/>
</dbReference>
<dbReference type="PANTHER" id="PTHR10799">
    <property type="entry name" value="SNF2/RAD54 HELICASE FAMILY"/>
    <property type="match status" value="1"/>
</dbReference>
<dbReference type="InterPro" id="IPR014001">
    <property type="entry name" value="Helicase_ATP-bd"/>
</dbReference>
<dbReference type="FunFam" id="3.40.50.300:FF:000533">
    <property type="entry name" value="Helicase, Snf2 family"/>
    <property type="match status" value="1"/>
</dbReference>
<evidence type="ECO:0000259" key="4">
    <source>
        <dbReference type="PROSITE" id="PS51194"/>
    </source>
</evidence>
<dbReference type="InterPro" id="IPR000330">
    <property type="entry name" value="SNF2_N"/>
</dbReference>
<feature type="domain" description="Helicase C-terminal" evidence="4">
    <location>
        <begin position="932"/>
        <end position="1083"/>
    </location>
</feature>
<dbReference type="EMBL" id="UOFJ01000720">
    <property type="protein sequence ID" value="VAW73573.1"/>
    <property type="molecule type" value="Genomic_DNA"/>
</dbReference>
<gene>
    <name evidence="5" type="ORF">MNBD_GAMMA10-857</name>
</gene>
<dbReference type="InterPro" id="IPR049730">
    <property type="entry name" value="SNF2/RAD54-like_C"/>
</dbReference>
<proteinExistence type="predicted"/>
<keyword evidence="1" id="KW-0378">Hydrolase</keyword>
<dbReference type="SMART" id="SM00487">
    <property type="entry name" value="DEXDc"/>
    <property type="match status" value="1"/>
</dbReference>
<evidence type="ECO:0000259" key="3">
    <source>
        <dbReference type="PROSITE" id="PS51192"/>
    </source>
</evidence>
<evidence type="ECO:0000256" key="1">
    <source>
        <dbReference type="ARBA" id="ARBA00022801"/>
    </source>
</evidence>
<dbReference type="GO" id="GO:0005524">
    <property type="term" value="F:ATP binding"/>
    <property type="evidence" value="ECO:0007669"/>
    <property type="project" value="InterPro"/>
</dbReference>
<dbReference type="Pfam" id="PF00271">
    <property type="entry name" value="Helicase_C"/>
    <property type="match status" value="1"/>
</dbReference>
<dbReference type="InterPro" id="IPR001650">
    <property type="entry name" value="Helicase_C-like"/>
</dbReference>
<dbReference type="CDD" id="cd18793">
    <property type="entry name" value="SF2_C_SNF"/>
    <property type="match status" value="1"/>
</dbReference>
<keyword evidence="5" id="KW-0547">Nucleotide-binding</keyword>
<dbReference type="SMART" id="SM00490">
    <property type="entry name" value="HELICc"/>
    <property type="match status" value="1"/>
</dbReference>
<feature type="domain" description="Helicase ATP-binding" evidence="3">
    <location>
        <begin position="644"/>
        <end position="804"/>
    </location>
</feature>
<dbReference type="InterPro" id="IPR027417">
    <property type="entry name" value="P-loop_NTPase"/>
</dbReference>
<dbReference type="Gene3D" id="3.40.50.10810">
    <property type="entry name" value="Tandem AAA-ATPase domain"/>
    <property type="match status" value="1"/>
</dbReference>
<feature type="domain" description="SWIM-type" evidence="2">
    <location>
        <begin position="61"/>
        <end position="95"/>
    </location>
</feature>
<dbReference type="SUPFAM" id="SSF52540">
    <property type="entry name" value="P-loop containing nucleoside triphosphate hydrolases"/>
    <property type="match status" value="2"/>
</dbReference>
<dbReference type="PROSITE" id="PS51192">
    <property type="entry name" value="HELICASE_ATP_BIND_1"/>
    <property type="match status" value="1"/>
</dbReference>
<dbReference type="InterPro" id="IPR038718">
    <property type="entry name" value="SNF2-like_sf"/>
</dbReference>
<dbReference type="GO" id="GO:0008270">
    <property type="term" value="F:zinc ion binding"/>
    <property type="evidence" value="ECO:0007669"/>
    <property type="project" value="InterPro"/>
</dbReference>
<dbReference type="AlphaFoldDB" id="A0A3B0YB89"/>
<dbReference type="CDD" id="cd18012">
    <property type="entry name" value="DEXQc_arch_SWI2_SNF2"/>
    <property type="match status" value="1"/>
</dbReference>
<accession>A0A3B0YB89</accession>
<dbReference type="PROSITE" id="PS50966">
    <property type="entry name" value="ZF_SWIM"/>
    <property type="match status" value="1"/>
</dbReference>
<dbReference type="InterPro" id="IPR007527">
    <property type="entry name" value="Znf_SWIM"/>
</dbReference>
<name>A0A3B0YB89_9ZZZZ</name>